<evidence type="ECO:0000256" key="5">
    <source>
        <dbReference type="SAM" id="Phobius"/>
    </source>
</evidence>
<sequence>VIYILQLFFLLITLISSSGSLYGLESNWGISDASKVRLISPLSHNNNKDKIILGLEYHLEPEWKTYWQSPGDGGFPQELSWNKSTNVSSIDIDWPTPSEFEILGIKSIGYQDEVIFPLTTHLFDPQKPTSINLSINYLTCKEICIPGNANLYLEIPAGNGTPTNYFFTIEKTLSSLPQKNINLTSFSDFNITTSTDKEITSINLEATTKSFFYNPKLYLHTPFGLPVIEPVLDYSLDQSTLNATFYFDRELITKDSFEISALLVDQNHNFLFNTNSKINKLDNISYSNKFLFYFTIALLGGLILNVMPCVFPVLSIKLLAVLENQQKTTRISFLITSFGIVTSFILLALIFLIMQQANMTVAWGMQFQQPYYLLIIAFVLAVFMLNMFGLFEFRTPQLVYFSRFSHNKFIKYFFNGFFATIMATPCSAPFVGTAIT</sequence>
<feature type="transmembrane region" description="Helical" evidence="5">
    <location>
        <begin position="331"/>
        <end position="351"/>
    </location>
</feature>
<feature type="transmembrane region" description="Helical" evidence="5">
    <location>
        <begin position="371"/>
        <end position="391"/>
    </location>
</feature>
<dbReference type="PANTHER" id="PTHR32234:SF3">
    <property type="entry name" value="SUPPRESSION OF COPPER SENSITIVITY PROTEIN"/>
    <property type="match status" value="1"/>
</dbReference>
<keyword evidence="3 5" id="KW-1133">Transmembrane helix</keyword>
<accession>A0A381WY79</accession>
<evidence type="ECO:0000256" key="4">
    <source>
        <dbReference type="ARBA" id="ARBA00023136"/>
    </source>
</evidence>
<feature type="non-terminal residue" evidence="8">
    <location>
        <position position="436"/>
    </location>
</feature>
<dbReference type="InterPro" id="IPR028250">
    <property type="entry name" value="DsbDN"/>
</dbReference>
<feature type="domain" description="Cytochrome C biogenesis protein transmembrane" evidence="6">
    <location>
        <begin position="294"/>
        <end position="433"/>
    </location>
</feature>
<feature type="non-terminal residue" evidence="8">
    <location>
        <position position="1"/>
    </location>
</feature>
<reference evidence="8" key="1">
    <citation type="submission" date="2018-05" db="EMBL/GenBank/DDBJ databases">
        <authorList>
            <person name="Lanie J.A."/>
            <person name="Ng W.-L."/>
            <person name="Kazmierczak K.M."/>
            <person name="Andrzejewski T.M."/>
            <person name="Davidsen T.M."/>
            <person name="Wayne K.J."/>
            <person name="Tettelin H."/>
            <person name="Glass J.I."/>
            <person name="Rusch D."/>
            <person name="Podicherti R."/>
            <person name="Tsui H.-C.T."/>
            <person name="Winkler M.E."/>
        </authorList>
    </citation>
    <scope>NUCLEOTIDE SEQUENCE</scope>
</reference>
<proteinExistence type="predicted"/>
<dbReference type="GO" id="GO:0017004">
    <property type="term" value="P:cytochrome complex assembly"/>
    <property type="evidence" value="ECO:0007669"/>
    <property type="project" value="InterPro"/>
</dbReference>
<keyword evidence="4 5" id="KW-0472">Membrane</keyword>
<protein>
    <submittedName>
        <fullName evidence="8">Uncharacterized protein</fullName>
    </submittedName>
</protein>
<name>A0A381WY79_9ZZZZ</name>
<comment type="subcellular location">
    <subcellularLocation>
        <location evidence="1">Membrane</location>
        <topology evidence="1">Multi-pass membrane protein</topology>
    </subcellularLocation>
</comment>
<dbReference type="AlphaFoldDB" id="A0A381WY79"/>
<feature type="transmembrane region" description="Helical" evidence="5">
    <location>
        <begin position="290"/>
        <end position="319"/>
    </location>
</feature>
<feature type="transmembrane region" description="Helical" evidence="5">
    <location>
        <begin position="412"/>
        <end position="435"/>
    </location>
</feature>
<gene>
    <name evidence="8" type="ORF">METZ01_LOCUS110298</name>
</gene>
<evidence type="ECO:0000259" key="6">
    <source>
        <dbReference type="Pfam" id="PF02683"/>
    </source>
</evidence>
<dbReference type="GO" id="GO:0015035">
    <property type="term" value="F:protein-disulfide reductase activity"/>
    <property type="evidence" value="ECO:0007669"/>
    <property type="project" value="TreeGrafter"/>
</dbReference>
<evidence type="ECO:0000256" key="1">
    <source>
        <dbReference type="ARBA" id="ARBA00004141"/>
    </source>
</evidence>
<dbReference type="GO" id="GO:0016020">
    <property type="term" value="C:membrane"/>
    <property type="evidence" value="ECO:0007669"/>
    <property type="project" value="UniProtKB-SubCell"/>
</dbReference>
<dbReference type="GO" id="GO:0045454">
    <property type="term" value="P:cell redox homeostasis"/>
    <property type="evidence" value="ECO:0007669"/>
    <property type="project" value="TreeGrafter"/>
</dbReference>
<dbReference type="InterPro" id="IPR003834">
    <property type="entry name" value="Cyt_c_assmbl_TM_dom"/>
</dbReference>
<evidence type="ECO:0000313" key="8">
    <source>
        <dbReference type="EMBL" id="SVA57444.1"/>
    </source>
</evidence>
<dbReference type="Pfam" id="PF02683">
    <property type="entry name" value="DsbD_TM"/>
    <property type="match status" value="1"/>
</dbReference>
<dbReference type="EMBL" id="UINC01013267">
    <property type="protein sequence ID" value="SVA57444.1"/>
    <property type="molecule type" value="Genomic_DNA"/>
</dbReference>
<organism evidence="8">
    <name type="scientific">marine metagenome</name>
    <dbReference type="NCBI Taxonomy" id="408172"/>
    <lineage>
        <taxon>unclassified sequences</taxon>
        <taxon>metagenomes</taxon>
        <taxon>ecological metagenomes</taxon>
    </lineage>
</organism>
<keyword evidence="2 5" id="KW-0812">Transmembrane</keyword>
<evidence type="ECO:0000256" key="3">
    <source>
        <dbReference type="ARBA" id="ARBA00022989"/>
    </source>
</evidence>
<feature type="domain" description="Thiol:disulfide interchange protein DsbD N-terminal" evidence="7">
    <location>
        <begin position="47"/>
        <end position="152"/>
    </location>
</feature>
<dbReference type="Pfam" id="PF11412">
    <property type="entry name" value="DsbD_N"/>
    <property type="match status" value="1"/>
</dbReference>
<evidence type="ECO:0000259" key="7">
    <source>
        <dbReference type="Pfam" id="PF11412"/>
    </source>
</evidence>
<dbReference type="PANTHER" id="PTHR32234">
    <property type="entry name" value="THIOL:DISULFIDE INTERCHANGE PROTEIN DSBD"/>
    <property type="match status" value="1"/>
</dbReference>
<evidence type="ECO:0000256" key="2">
    <source>
        <dbReference type="ARBA" id="ARBA00022692"/>
    </source>
</evidence>